<keyword evidence="3" id="KW-1185">Reference proteome</keyword>
<comment type="caution">
    <text evidence="2">The sequence shown here is derived from an EMBL/GenBank/DDBJ whole genome shotgun (WGS) entry which is preliminary data.</text>
</comment>
<feature type="region of interest" description="Disordered" evidence="1">
    <location>
        <begin position="489"/>
        <end position="509"/>
    </location>
</feature>
<accession>A0AAD4GSV6</accession>
<evidence type="ECO:0000313" key="3">
    <source>
        <dbReference type="Proteomes" id="UP001194746"/>
    </source>
</evidence>
<sequence length="648" mass="72066">MYTIVADSSHRLQPSQQQLDEALEQSSSYWHRMSDAAECAHGEGIRPYAANPHHMLQKVPRMRGNPRETHVAYNMMCFTASTRWVVEESTACSGLRMDKSHTTLFHMGTKTPVPLTLDGDGFRHWIGTKNEKQSGPNYLAILVLGWCYILSARLVEMQHGREGAAMQYTHQQAHLTSYNSDPDAGLIAIDIGSVNEDTLSWWRAILSSSPGWKAVVKECKEGTFHAPWSVQNIDSQRFGVKWGQNKTIPTQSSSSSFSRPLSSGTAYATLARFALFHNLGSQFLVAFASALTIPTHNHYGSTVHLPKPRAMAAQCPATQHRSSWLTPPDWAALHYNLDYYITLSCSAETVISSLCGMFWEPGVPCNLASAWLHPILTEFPAQPHVSGTPGRFAELLAIIAGLRRPSISALWLGAVVSGLTQIILRKATTGCPPLDPAAFPWTGATQSFMDITSRVRSPYDGAVGQQQREPYLWQSDIMRLLSLLPPKEEDGVSYTDNPPPPLRTPWEPCGKMKIEDGDSSYSPRVACHLRCARHWLSYRGLDWEVHGGLVIHDRGRSQRDPVPEEEEGINSSLPGWGKEPFLRRPLSQKASEEASLEAFRWFVVNGGRGIPSELIYKSEWLEPLRGDKDCDDKSGEEIDHEGDADPDP</sequence>
<feature type="region of interest" description="Disordered" evidence="1">
    <location>
        <begin position="554"/>
        <end position="574"/>
    </location>
</feature>
<gene>
    <name evidence="2" type="ORF">FE257_009322</name>
</gene>
<dbReference type="Proteomes" id="UP001194746">
    <property type="component" value="Unassembled WGS sequence"/>
</dbReference>
<name>A0AAD4GSV6_ASPNN</name>
<protein>
    <submittedName>
        <fullName evidence="2">Uncharacterized protein</fullName>
    </submittedName>
</protein>
<evidence type="ECO:0000313" key="2">
    <source>
        <dbReference type="EMBL" id="KAF9888057.1"/>
    </source>
</evidence>
<dbReference type="AlphaFoldDB" id="A0AAD4GSV6"/>
<reference evidence="2" key="1">
    <citation type="journal article" date="2019" name="Beilstein J. Org. Chem.">
        <title>Nanangenines: drimane sesquiterpenoids as the dominant metabolite cohort of a novel Australian fungus, Aspergillus nanangensis.</title>
        <authorList>
            <person name="Lacey H.J."/>
            <person name="Gilchrist C.L.M."/>
            <person name="Crombie A."/>
            <person name="Kalaitzis J.A."/>
            <person name="Vuong D."/>
            <person name="Rutledge P.J."/>
            <person name="Turner P."/>
            <person name="Pitt J.I."/>
            <person name="Lacey E."/>
            <person name="Chooi Y.H."/>
            <person name="Piggott A.M."/>
        </authorList>
    </citation>
    <scope>NUCLEOTIDE SEQUENCE</scope>
    <source>
        <strain evidence="2">MST-FP2251</strain>
    </source>
</reference>
<evidence type="ECO:0000256" key="1">
    <source>
        <dbReference type="SAM" id="MobiDB-lite"/>
    </source>
</evidence>
<dbReference type="EMBL" id="VCAU01000052">
    <property type="protein sequence ID" value="KAF9888057.1"/>
    <property type="molecule type" value="Genomic_DNA"/>
</dbReference>
<reference evidence="2" key="2">
    <citation type="submission" date="2020-02" db="EMBL/GenBank/DDBJ databases">
        <authorList>
            <person name="Gilchrist C.L.M."/>
            <person name="Chooi Y.-H."/>
        </authorList>
    </citation>
    <scope>NUCLEOTIDE SEQUENCE</scope>
    <source>
        <strain evidence="2">MST-FP2251</strain>
    </source>
</reference>
<proteinExistence type="predicted"/>
<organism evidence="2 3">
    <name type="scientific">Aspergillus nanangensis</name>
    <dbReference type="NCBI Taxonomy" id="2582783"/>
    <lineage>
        <taxon>Eukaryota</taxon>
        <taxon>Fungi</taxon>
        <taxon>Dikarya</taxon>
        <taxon>Ascomycota</taxon>
        <taxon>Pezizomycotina</taxon>
        <taxon>Eurotiomycetes</taxon>
        <taxon>Eurotiomycetidae</taxon>
        <taxon>Eurotiales</taxon>
        <taxon>Aspergillaceae</taxon>
        <taxon>Aspergillus</taxon>
        <taxon>Aspergillus subgen. Circumdati</taxon>
    </lineage>
</organism>
<feature type="region of interest" description="Disordered" evidence="1">
    <location>
        <begin position="624"/>
        <end position="648"/>
    </location>
</feature>